<dbReference type="Pfam" id="PF00849">
    <property type="entry name" value="PseudoU_synth_2"/>
    <property type="match status" value="1"/>
</dbReference>
<dbReference type="GO" id="GO:0140098">
    <property type="term" value="F:catalytic activity, acting on RNA"/>
    <property type="evidence" value="ECO:0007669"/>
    <property type="project" value="UniProtKB-ARBA"/>
</dbReference>
<evidence type="ECO:0000256" key="2">
    <source>
        <dbReference type="ARBA" id="ARBA00010876"/>
    </source>
</evidence>
<keyword evidence="7" id="KW-1185">Reference proteome</keyword>
<dbReference type="Proteomes" id="UP000515512">
    <property type="component" value="Chromosome"/>
</dbReference>
<dbReference type="KEGG" id="nhu:H0264_05090"/>
<reference evidence="6 7" key="1">
    <citation type="submission" date="2020-07" db="EMBL/GenBank/DDBJ databases">
        <authorList>
            <person name="Zhuang K."/>
            <person name="Ran Y."/>
        </authorList>
    </citation>
    <scope>NUCLEOTIDE SEQUENCE [LARGE SCALE GENOMIC DNA]</scope>
    <source>
        <strain evidence="6 7">WCH-YHL-001</strain>
    </source>
</reference>
<comment type="similarity">
    <text evidence="2">Belongs to the pseudouridine synthase RluA family.</text>
</comment>
<dbReference type="RefSeq" id="WP_181582887.1">
    <property type="nucleotide sequence ID" value="NZ_CP059399.1"/>
</dbReference>
<dbReference type="CDD" id="cd02869">
    <property type="entry name" value="PseudoU_synth_RluA_like"/>
    <property type="match status" value="1"/>
</dbReference>
<dbReference type="PANTHER" id="PTHR21600:SF87">
    <property type="entry name" value="RNA PSEUDOURIDYLATE SYNTHASE DOMAIN-CONTAINING PROTEIN 1"/>
    <property type="match status" value="1"/>
</dbReference>
<evidence type="ECO:0000256" key="3">
    <source>
        <dbReference type="ARBA" id="ARBA00031870"/>
    </source>
</evidence>
<feature type="domain" description="Pseudouridine synthase RsuA/RluA-like" evidence="5">
    <location>
        <begin position="20"/>
        <end position="181"/>
    </location>
</feature>
<dbReference type="InterPro" id="IPR006224">
    <property type="entry name" value="PsdUridine_synth_RluA-like_CS"/>
</dbReference>
<dbReference type="PANTHER" id="PTHR21600">
    <property type="entry name" value="MITOCHONDRIAL RNA PSEUDOURIDINE SYNTHASE"/>
    <property type="match status" value="1"/>
</dbReference>
<dbReference type="AlphaFoldDB" id="A0A7D6ZID1"/>
<evidence type="ECO:0000256" key="1">
    <source>
        <dbReference type="ARBA" id="ARBA00000073"/>
    </source>
</evidence>
<gene>
    <name evidence="6" type="ORF">H0264_05090</name>
</gene>
<dbReference type="Gene3D" id="3.30.2350.10">
    <property type="entry name" value="Pseudouridine synthase"/>
    <property type="match status" value="1"/>
</dbReference>
<sequence length="262" mass="28948">MQTSWPELRKQCLILEDEAVLALNKPAGISVTGERHDTDIVELAAGQGETLYPVHRIDKVTSGLVLLAKELKAHGELTRQFNKRTAQKAYLAVVEGDGLPDRGVIELPLSVGRKNRVRIAAPRESIRRDGDRWRVDAADVLAGKNYPSVTEFVVVTRTSEHTVLALRPITGRRHQIRVHLAWIGHAIVGDPLFDRSGTHARTYLHSWRLSLEASWRSPAELALEAIPGPDFWQLDGKPLGDTPGQLLGSAAELMTHTTIDGH</sequence>
<evidence type="ECO:0000256" key="4">
    <source>
        <dbReference type="ARBA" id="ARBA00033164"/>
    </source>
</evidence>
<protein>
    <recommendedName>
        <fullName evidence="3">RNA pseudouridylate synthase</fullName>
    </recommendedName>
    <alternativeName>
        <fullName evidence="4">RNA-uridine isomerase</fullName>
    </alternativeName>
</protein>
<name>A0A7D6ZID1_9NOCA</name>
<dbReference type="GO" id="GO:0000455">
    <property type="term" value="P:enzyme-directed rRNA pseudouridine synthesis"/>
    <property type="evidence" value="ECO:0007669"/>
    <property type="project" value="TreeGrafter"/>
</dbReference>
<comment type="catalytic activity">
    <reaction evidence="1">
        <text>a uridine in RNA = a pseudouridine in RNA</text>
        <dbReference type="Rhea" id="RHEA:48348"/>
        <dbReference type="Rhea" id="RHEA-COMP:12068"/>
        <dbReference type="Rhea" id="RHEA-COMP:12069"/>
        <dbReference type="ChEBI" id="CHEBI:65314"/>
        <dbReference type="ChEBI" id="CHEBI:65315"/>
    </reaction>
</comment>
<organism evidence="6 7">
    <name type="scientific">Nocardia huaxiensis</name>
    <dbReference type="NCBI Taxonomy" id="2755382"/>
    <lineage>
        <taxon>Bacteria</taxon>
        <taxon>Bacillati</taxon>
        <taxon>Actinomycetota</taxon>
        <taxon>Actinomycetes</taxon>
        <taxon>Mycobacteriales</taxon>
        <taxon>Nocardiaceae</taxon>
        <taxon>Nocardia</taxon>
    </lineage>
</organism>
<dbReference type="GO" id="GO:0009982">
    <property type="term" value="F:pseudouridine synthase activity"/>
    <property type="evidence" value="ECO:0007669"/>
    <property type="project" value="InterPro"/>
</dbReference>
<dbReference type="InterPro" id="IPR020103">
    <property type="entry name" value="PsdUridine_synth_cat_dom_sf"/>
</dbReference>
<dbReference type="InterPro" id="IPR050188">
    <property type="entry name" value="RluA_PseudoU_synthase"/>
</dbReference>
<dbReference type="GO" id="GO:0003723">
    <property type="term" value="F:RNA binding"/>
    <property type="evidence" value="ECO:0007669"/>
    <property type="project" value="InterPro"/>
</dbReference>
<accession>A0A7D6ZID1</accession>
<evidence type="ECO:0000313" key="7">
    <source>
        <dbReference type="Proteomes" id="UP000515512"/>
    </source>
</evidence>
<dbReference type="PROSITE" id="PS01129">
    <property type="entry name" value="PSI_RLU"/>
    <property type="match status" value="1"/>
</dbReference>
<dbReference type="SUPFAM" id="SSF55120">
    <property type="entry name" value="Pseudouridine synthase"/>
    <property type="match status" value="1"/>
</dbReference>
<evidence type="ECO:0000313" key="6">
    <source>
        <dbReference type="EMBL" id="QLY31699.1"/>
    </source>
</evidence>
<dbReference type="EMBL" id="CP059399">
    <property type="protein sequence ID" value="QLY31699.1"/>
    <property type="molecule type" value="Genomic_DNA"/>
</dbReference>
<evidence type="ECO:0000259" key="5">
    <source>
        <dbReference type="Pfam" id="PF00849"/>
    </source>
</evidence>
<proteinExistence type="inferred from homology"/>
<dbReference type="InterPro" id="IPR006145">
    <property type="entry name" value="PsdUridine_synth_RsuA/RluA"/>
</dbReference>